<evidence type="ECO:0000313" key="3">
    <source>
        <dbReference type="Proteomes" id="UP000020681"/>
    </source>
</evidence>
<accession>A0ABN0QTK1</accession>
<name>A0ABN0QTK1_MYCUL</name>
<evidence type="ECO:0000313" key="2">
    <source>
        <dbReference type="EMBL" id="EUA88056.1"/>
    </source>
</evidence>
<comment type="caution">
    <text evidence="2">The sequence shown here is derived from an EMBL/GenBank/DDBJ whole genome shotgun (WGS) entry which is preliminary data.</text>
</comment>
<gene>
    <name evidence="2" type="ORF">I551_5435</name>
</gene>
<proteinExistence type="predicted"/>
<keyword evidence="3" id="KW-1185">Reference proteome</keyword>
<reference evidence="2 3" key="1">
    <citation type="submission" date="2014-01" db="EMBL/GenBank/DDBJ databases">
        <authorList>
            <person name="Dobos K."/>
            <person name="Lenaerts A."/>
            <person name="Ordway D."/>
            <person name="DeGroote M.A."/>
            <person name="Parker T."/>
            <person name="Sizemore C."/>
            <person name="Tallon L.J."/>
            <person name="Sadzewicz L.K."/>
            <person name="Sengamalay N."/>
            <person name="Fraser C.M."/>
            <person name="Hine E."/>
            <person name="Shefchek K.A."/>
            <person name="Das S.P."/>
            <person name="Tettelin H."/>
        </authorList>
    </citation>
    <scope>NUCLEOTIDE SEQUENCE [LARGE SCALE GENOMIC DNA]</scope>
    <source>
        <strain evidence="2 3">Harvey</strain>
    </source>
</reference>
<dbReference type="EMBL" id="JAOL01000148">
    <property type="protein sequence ID" value="EUA88056.1"/>
    <property type="molecule type" value="Genomic_DNA"/>
</dbReference>
<evidence type="ECO:0000256" key="1">
    <source>
        <dbReference type="SAM" id="MobiDB-lite"/>
    </source>
</evidence>
<organism evidence="2 3">
    <name type="scientific">Mycobacterium ulcerans str. Harvey</name>
    <dbReference type="NCBI Taxonomy" id="1299332"/>
    <lineage>
        <taxon>Bacteria</taxon>
        <taxon>Bacillati</taxon>
        <taxon>Actinomycetota</taxon>
        <taxon>Actinomycetes</taxon>
        <taxon>Mycobacteriales</taxon>
        <taxon>Mycobacteriaceae</taxon>
        <taxon>Mycobacterium</taxon>
        <taxon>Mycobacterium ulcerans group</taxon>
    </lineage>
</organism>
<dbReference type="Proteomes" id="UP000020681">
    <property type="component" value="Unassembled WGS sequence"/>
</dbReference>
<protein>
    <submittedName>
        <fullName evidence="2">Uncharacterized protein</fullName>
    </submittedName>
</protein>
<sequence length="98" mass="10779">MHTVLAQPCTGQQTAEAGPDDRHVHLVGQGFAREFFIRPGILAKSGELTRDFHVLRDPVGTQPLRPLFGVLLAQHINVERAPDGFSQGLNSALRERTL</sequence>
<feature type="region of interest" description="Disordered" evidence="1">
    <location>
        <begin position="1"/>
        <end position="21"/>
    </location>
</feature>